<dbReference type="Proteomes" id="UP000029393">
    <property type="component" value="Unassembled WGS sequence"/>
</dbReference>
<dbReference type="InterPro" id="IPR008220">
    <property type="entry name" value="HAT_MetX-like"/>
</dbReference>
<sequence length="313" mass="33214">MPLELALRHAGPRRVVVRGELLGLADAPLVIVAGGISAGRHAAAGRDDATPGWWDAQVGPGRAIDTRRLRVLAIDWLGADGALDVPIDSADQADALAAVLDALGVGRALAFIGASYGAMVGLQFAARHGDRIERLVAISGAHRAHPYASAWRALQRQCVALGRSEGAVSRGLALARQFAMLSYRTPEEFGERFDAPPALHDGVARCAAEDYLAHCGQRYAARWTSTAFLRLSESIDLHRVDPAAVRVPTTVVAIEEDRLVPLADLQQLVETLGGPATLRPLRSRYGHDAFLKEDAAIARLLTEALAAAEGGAK</sequence>
<evidence type="ECO:0000256" key="1">
    <source>
        <dbReference type="ARBA" id="ARBA00022679"/>
    </source>
</evidence>
<dbReference type="STRING" id="1384056.N787_12445"/>
<organism evidence="4 5">
    <name type="scientific">Arenimonas metalli CF5-1</name>
    <dbReference type="NCBI Taxonomy" id="1384056"/>
    <lineage>
        <taxon>Bacteria</taxon>
        <taxon>Pseudomonadati</taxon>
        <taxon>Pseudomonadota</taxon>
        <taxon>Gammaproteobacteria</taxon>
        <taxon>Lysobacterales</taxon>
        <taxon>Lysobacteraceae</taxon>
        <taxon>Arenimonas</taxon>
    </lineage>
</organism>
<evidence type="ECO:0000256" key="2">
    <source>
        <dbReference type="PIRSR" id="PIRSR000443-1"/>
    </source>
</evidence>
<keyword evidence="5" id="KW-1185">Reference proteome</keyword>
<feature type="active site" description="Nucleophile" evidence="2">
    <location>
        <position position="115"/>
    </location>
</feature>
<accession>A0A091AZ41</accession>
<evidence type="ECO:0000259" key="3">
    <source>
        <dbReference type="Pfam" id="PF00561"/>
    </source>
</evidence>
<dbReference type="Gene3D" id="3.40.50.1820">
    <property type="entry name" value="alpha/beta hydrolase"/>
    <property type="match status" value="1"/>
</dbReference>
<dbReference type="PATRIC" id="fig|1384056.3.peg.1816"/>
<dbReference type="AlphaFoldDB" id="A0A091AZ41"/>
<protein>
    <recommendedName>
        <fullName evidence="3">AB hydrolase-1 domain-containing protein</fullName>
    </recommendedName>
</protein>
<gene>
    <name evidence="4" type="ORF">N787_12445</name>
</gene>
<feature type="active site" evidence="2">
    <location>
        <position position="257"/>
    </location>
</feature>
<name>A0A091AZ41_9GAMM</name>
<dbReference type="GO" id="GO:0009086">
    <property type="term" value="P:methionine biosynthetic process"/>
    <property type="evidence" value="ECO:0007669"/>
    <property type="project" value="TreeGrafter"/>
</dbReference>
<evidence type="ECO:0000313" key="4">
    <source>
        <dbReference type="EMBL" id="KFN45593.1"/>
    </source>
</evidence>
<reference evidence="4 5" key="1">
    <citation type="submission" date="2013-09" db="EMBL/GenBank/DDBJ databases">
        <title>Genome sequencing of Arenimonas metalli.</title>
        <authorList>
            <person name="Chen F."/>
            <person name="Wang G."/>
        </authorList>
    </citation>
    <scope>NUCLEOTIDE SEQUENCE [LARGE SCALE GENOMIC DNA]</scope>
    <source>
        <strain evidence="4 5">CF5-1</strain>
    </source>
</reference>
<dbReference type="PANTHER" id="PTHR32268">
    <property type="entry name" value="HOMOSERINE O-ACETYLTRANSFERASE"/>
    <property type="match status" value="1"/>
</dbReference>
<dbReference type="eggNOG" id="COG2021">
    <property type="taxonomic scope" value="Bacteria"/>
</dbReference>
<dbReference type="PIRSF" id="PIRSF000443">
    <property type="entry name" value="Homoser_Ac_trans"/>
    <property type="match status" value="1"/>
</dbReference>
<feature type="active site" evidence="2">
    <location>
        <position position="287"/>
    </location>
</feature>
<feature type="domain" description="AB hydrolase-1" evidence="3">
    <location>
        <begin position="51"/>
        <end position="291"/>
    </location>
</feature>
<dbReference type="InterPro" id="IPR000073">
    <property type="entry name" value="AB_hydrolase_1"/>
</dbReference>
<dbReference type="SUPFAM" id="SSF53474">
    <property type="entry name" value="alpha/beta-Hydrolases"/>
    <property type="match status" value="1"/>
</dbReference>
<proteinExistence type="predicted"/>
<dbReference type="Pfam" id="PF00561">
    <property type="entry name" value="Abhydrolase_1"/>
    <property type="match status" value="1"/>
</dbReference>
<evidence type="ECO:0000313" key="5">
    <source>
        <dbReference type="Proteomes" id="UP000029393"/>
    </source>
</evidence>
<dbReference type="PANTHER" id="PTHR32268:SF11">
    <property type="entry name" value="HOMOSERINE O-ACETYLTRANSFERASE"/>
    <property type="match status" value="1"/>
</dbReference>
<keyword evidence="1" id="KW-0808">Transferase</keyword>
<dbReference type="NCBIfam" id="NF006449">
    <property type="entry name" value="PRK08775.1"/>
    <property type="match status" value="1"/>
</dbReference>
<dbReference type="GO" id="GO:0004414">
    <property type="term" value="F:homoserine O-acetyltransferase activity"/>
    <property type="evidence" value="ECO:0007669"/>
    <property type="project" value="TreeGrafter"/>
</dbReference>
<dbReference type="GO" id="GO:0009092">
    <property type="term" value="P:homoserine metabolic process"/>
    <property type="evidence" value="ECO:0007669"/>
    <property type="project" value="TreeGrafter"/>
</dbReference>
<comment type="caution">
    <text evidence="4">The sequence shown here is derived from an EMBL/GenBank/DDBJ whole genome shotgun (WGS) entry which is preliminary data.</text>
</comment>
<dbReference type="InterPro" id="IPR029058">
    <property type="entry name" value="AB_hydrolase_fold"/>
</dbReference>
<dbReference type="EMBL" id="AVCK01000026">
    <property type="protein sequence ID" value="KFN45593.1"/>
    <property type="molecule type" value="Genomic_DNA"/>
</dbReference>